<dbReference type="NCBIfam" id="NF045515">
    <property type="entry name" value="Glp_gephyrin"/>
    <property type="match status" value="1"/>
</dbReference>
<dbReference type="EMBL" id="SJSK01000003">
    <property type="protein sequence ID" value="TCC90141.1"/>
    <property type="molecule type" value="Genomic_DNA"/>
</dbReference>
<evidence type="ECO:0000256" key="1">
    <source>
        <dbReference type="ARBA" id="ARBA00002901"/>
    </source>
</evidence>
<keyword evidence="9" id="KW-1185">Reference proteome</keyword>
<dbReference type="RefSeq" id="WP_131553543.1">
    <property type="nucleotide sequence ID" value="NZ_SJSK01000003.1"/>
</dbReference>
<dbReference type="Gene3D" id="2.170.190.11">
    <property type="entry name" value="Molybdopterin biosynthesis moea protein, domain 3"/>
    <property type="match status" value="1"/>
</dbReference>
<dbReference type="NCBIfam" id="TIGR00177">
    <property type="entry name" value="molyb_syn"/>
    <property type="match status" value="1"/>
</dbReference>
<dbReference type="Pfam" id="PF03453">
    <property type="entry name" value="MoeA_N"/>
    <property type="match status" value="1"/>
</dbReference>
<protein>
    <recommendedName>
        <fullName evidence="6">Molybdopterin molybdenumtransferase</fullName>
        <ecNumber evidence="6">2.10.1.1</ecNumber>
    </recommendedName>
</protein>
<dbReference type="Pfam" id="PF00994">
    <property type="entry name" value="MoCF_biosynth"/>
    <property type="match status" value="1"/>
</dbReference>
<dbReference type="Gene3D" id="3.90.105.10">
    <property type="entry name" value="Molybdopterin biosynthesis moea protein, domain 2"/>
    <property type="match status" value="1"/>
</dbReference>
<dbReference type="GO" id="GO:0005829">
    <property type="term" value="C:cytosol"/>
    <property type="evidence" value="ECO:0007669"/>
    <property type="project" value="TreeGrafter"/>
</dbReference>
<dbReference type="GO" id="GO:0006777">
    <property type="term" value="P:Mo-molybdopterin cofactor biosynthetic process"/>
    <property type="evidence" value="ECO:0007669"/>
    <property type="project" value="UniProtKB-UniRule"/>
</dbReference>
<comment type="catalytic activity">
    <reaction evidence="5">
        <text>adenylyl-molybdopterin + molybdate = Mo-molybdopterin + AMP + H(+)</text>
        <dbReference type="Rhea" id="RHEA:35047"/>
        <dbReference type="ChEBI" id="CHEBI:15378"/>
        <dbReference type="ChEBI" id="CHEBI:36264"/>
        <dbReference type="ChEBI" id="CHEBI:62727"/>
        <dbReference type="ChEBI" id="CHEBI:71302"/>
        <dbReference type="ChEBI" id="CHEBI:456215"/>
        <dbReference type="EC" id="2.10.1.1"/>
    </reaction>
</comment>
<dbReference type="SUPFAM" id="SSF53218">
    <property type="entry name" value="Molybdenum cofactor biosynthesis proteins"/>
    <property type="match status" value="1"/>
</dbReference>
<comment type="function">
    <text evidence="1 6">Catalyzes the insertion of molybdate into adenylated molybdopterin with the concomitant release of AMP.</text>
</comment>
<evidence type="ECO:0000259" key="7">
    <source>
        <dbReference type="SMART" id="SM00852"/>
    </source>
</evidence>
<dbReference type="PANTHER" id="PTHR10192">
    <property type="entry name" value="MOLYBDOPTERIN BIOSYNTHESIS PROTEIN"/>
    <property type="match status" value="1"/>
</dbReference>
<dbReference type="SUPFAM" id="SSF63882">
    <property type="entry name" value="MoeA N-terminal region -like"/>
    <property type="match status" value="1"/>
</dbReference>
<dbReference type="SMART" id="SM00852">
    <property type="entry name" value="MoCF_biosynth"/>
    <property type="match status" value="1"/>
</dbReference>
<accession>A0A4R0MSY5</accession>
<comment type="cofactor">
    <cofactor evidence="6">
        <name>Mg(2+)</name>
        <dbReference type="ChEBI" id="CHEBI:18420"/>
    </cofactor>
</comment>
<dbReference type="AlphaFoldDB" id="A0A4R0MSY5"/>
<dbReference type="GO" id="GO:0061599">
    <property type="term" value="F:molybdopterin molybdotransferase activity"/>
    <property type="evidence" value="ECO:0007669"/>
    <property type="project" value="UniProtKB-UniRule"/>
</dbReference>
<dbReference type="InterPro" id="IPR036688">
    <property type="entry name" value="MoeA_C_domain_IV_sf"/>
</dbReference>
<evidence type="ECO:0000313" key="8">
    <source>
        <dbReference type="EMBL" id="TCC90141.1"/>
    </source>
</evidence>
<comment type="pathway">
    <text evidence="2 6">Cofactor biosynthesis; molybdopterin biosynthesis.</text>
</comment>
<dbReference type="SUPFAM" id="SSF63867">
    <property type="entry name" value="MoeA C-terminal domain-like"/>
    <property type="match status" value="1"/>
</dbReference>
<dbReference type="PANTHER" id="PTHR10192:SF5">
    <property type="entry name" value="GEPHYRIN"/>
    <property type="match status" value="1"/>
</dbReference>
<keyword evidence="6" id="KW-0460">Magnesium</keyword>
<keyword evidence="4 6" id="KW-0501">Molybdenum cofactor biosynthesis</keyword>
<feature type="domain" description="MoaB/Mog" evidence="7">
    <location>
        <begin position="173"/>
        <end position="311"/>
    </location>
</feature>
<dbReference type="InterPro" id="IPR038987">
    <property type="entry name" value="MoeA-like"/>
</dbReference>
<keyword evidence="6 8" id="KW-0808">Transferase</keyword>
<dbReference type="Proteomes" id="UP000292884">
    <property type="component" value="Unassembled WGS sequence"/>
</dbReference>
<evidence type="ECO:0000256" key="3">
    <source>
        <dbReference type="ARBA" id="ARBA00010763"/>
    </source>
</evidence>
<gene>
    <name evidence="8" type="ORF">EZ428_12700</name>
</gene>
<dbReference type="UniPathway" id="UPA00344"/>
<sequence>MITVAEAKTIIRNNITPLAAINLSLAHAAGHILAADIYANCDIPAFRQSSMDGYALKFEEDLKELTITGEMAAGAPIKSTLKAGETHRIFTGAPLPEGADTVIMQEKVSAANGKIILQDIKLKKGLNAREKGSEISAGDLAMSKGNLLTPAAIGFLAGIGVTTVSVFPMPKVAIIVTGKELQKPGLALNFGQVYESNSYSLTAALKNEGITEITVFEADDELDILTNVLKQALASADVVLLTGGVSVGDYDFVIEASQQCGIAQLFHKVKQKPGKPLYFGKKEQQLVFGLPGNPSSVLSCYYNYVLPSLKQLSQKENTVIELKAALMVAYQKPKGLTHFLKGFYKDGQATPLNAQDSYRLSSFAQANCLICLPEEEESFKENQSLTILLLPN</sequence>
<dbReference type="GO" id="GO:0046872">
    <property type="term" value="F:metal ion binding"/>
    <property type="evidence" value="ECO:0007669"/>
    <property type="project" value="UniProtKB-UniRule"/>
</dbReference>
<dbReference type="InterPro" id="IPR036425">
    <property type="entry name" value="MoaB/Mog-like_dom_sf"/>
</dbReference>
<dbReference type="InterPro" id="IPR005110">
    <property type="entry name" value="MoeA_linker/N"/>
</dbReference>
<proteinExistence type="inferred from homology"/>
<dbReference type="OrthoDB" id="9804758at2"/>
<evidence type="ECO:0000313" key="9">
    <source>
        <dbReference type="Proteomes" id="UP000292884"/>
    </source>
</evidence>
<dbReference type="InterPro" id="IPR036135">
    <property type="entry name" value="MoeA_linker/N_sf"/>
</dbReference>
<keyword evidence="6" id="KW-0500">Molybdenum</keyword>
<evidence type="ECO:0000256" key="5">
    <source>
        <dbReference type="ARBA" id="ARBA00047317"/>
    </source>
</evidence>
<dbReference type="EC" id="2.10.1.1" evidence="6"/>
<evidence type="ECO:0000256" key="6">
    <source>
        <dbReference type="RuleBase" id="RU365090"/>
    </source>
</evidence>
<dbReference type="InterPro" id="IPR001453">
    <property type="entry name" value="MoaB/Mog_dom"/>
</dbReference>
<comment type="similarity">
    <text evidence="3 6">Belongs to the MoeA family.</text>
</comment>
<reference evidence="8 9" key="1">
    <citation type="submission" date="2019-02" db="EMBL/GenBank/DDBJ databases">
        <title>Pedobacter sp. RP-1-13 sp. nov., isolated from Arctic soil.</title>
        <authorList>
            <person name="Dahal R.H."/>
        </authorList>
    </citation>
    <scope>NUCLEOTIDE SEQUENCE [LARGE SCALE GENOMIC DNA]</scope>
    <source>
        <strain evidence="8 9">RP-1-13</strain>
    </source>
</reference>
<dbReference type="Gene3D" id="3.40.980.10">
    <property type="entry name" value="MoaB/Mog-like domain"/>
    <property type="match status" value="1"/>
</dbReference>
<name>A0A4R0MSY5_9SPHI</name>
<evidence type="ECO:0000256" key="2">
    <source>
        <dbReference type="ARBA" id="ARBA00005046"/>
    </source>
</evidence>
<evidence type="ECO:0000256" key="4">
    <source>
        <dbReference type="ARBA" id="ARBA00023150"/>
    </source>
</evidence>
<dbReference type="CDD" id="cd00887">
    <property type="entry name" value="MoeA"/>
    <property type="match status" value="1"/>
</dbReference>
<organism evidence="8 9">
    <name type="scientific">Pedobacter frigiditerrae</name>
    <dbReference type="NCBI Taxonomy" id="2530452"/>
    <lineage>
        <taxon>Bacteria</taxon>
        <taxon>Pseudomonadati</taxon>
        <taxon>Bacteroidota</taxon>
        <taxon>Sphingobacteriia</taxon>
        <taxon>Sphingobacteriales</taxon>
        <taxon>Sphingobacteriaceae</taxon>
        <taxon>Pedobacter</taxon>
    </lineage>
</organism>
<dbReference type="Pfam" id="PF03454">
    <property type="entry name" value="MoeA_C"/>
    <property type="match status" value="1"/>
</dbReference>
<comment type="caution">
    <text evidence="8">The sequence shown here is derived from an EMBL/GenBank/DDBJ whole genome shotgun (WGS) entry which is preliminary data.</text>
</comment>
<dbReference type="Gene3D" id="2.40.340.10">
    <property type="entry name" value="MoeA, C-terminal, domain IV"/>
    <property type="match status" value="1"/>
</dbReference>
<dbReference type="InterPro" id="IPR005111">
    <property type="entry name" value="MoeA_C_domain_IV"/>
</dbReference>
<keyword evidence="6" id="KW-0479">Metal-binding</keyword>